<dbReference type="GO" id="GO:0035987">
    <property type="term" value="P:endodermal cell differentiation"/>
    <property type="evidence" value="ECO:0007669"/>
    <property type="project" value="Ensembl"/>
</dbReference>
<dbReference type="InterPro" id="IPR036375">
    <property type="entry name" value="Hemopexin-like_dom_sf"/>
</dbReference>
<dbReference type="InterPro" id="IPR020436">
    <property type="entry name" value="SMB_chordata"/>
</dbReference>
<dbReference type="PROSITE" id="PS00524">
    <property type="entry name" value="SMB_1"/>
    <property type="match status" value="1"/>
</dbReference>
<feature type="compositionally biased region" description="Gly residues" evidence="8">
    <location>
        <begin position="264"/>
        <end position="277"/>
    </location>
</feature>
<dbReference type="GO" id="GO:0050840">
    <property type="term" value="F:extracellular matrix binding"/>
    <property type="evidence" value="ECO:0007669"/>
    <property type="project" value="Ensembl"/>
</dbReference>
<dbReference type="SUPFAM" id="SSF90188">
    <property type="entry name" value="Somatomedin B domain"/>
    <property type="match status" value="1"/>
</dbReference>
<dbReference type="GO" id="GO:0045861">
    <property type="term" value="P:negative regulation of proteolysis"/>
    <property type="evidence" value="ECO:0007669"/>
    <property type="project" value="Ensembl"/>
</dbReference>
<protein>
    <submittedName>
        <fullName evidence="11">Vitronectin</fullName>
    </submittedName>
</protein>
<gene>
    <name evidence="11" type="primary">VTN</name>
</gene>
<feature type="repeat" description="Hemopexin" evidence="7">
    <location>
        <begin position="188"/>
        <end position="235"/>
    </location>
</feature>
<name>A0A670Z491_PSETE</name>
<evidence type="ECO:0000256" key="9">
    <source>
        <dbReference type="SAM" id="SignalP"/>
    </source>
</evidence>
<dbReference type="GO" id="GO:0061302">
    <property type="term" value="P:smooth muscle cell-matrix adhesion"/>
    <property type="evidence" value="ECO:0007669"/>
    <property type="project" value="Ensembl"/>
</dbReference>
<dbReference type="GO" id="GO:0033627">
    <property type="term" value="P:cell adhesion mediated by integrin"/>
    <property type="evidence" value="ECO:0007669"/>
    <property type="project" value="Ensembl"/>
</dbReference>
<dbReference type="SMART" id="SM00120">
    <property type="entry name" value="HX"/>
    <property type="match status" value="2"/>
</dbReference>
<dbReference type="PROSITE" id="PS50958">
    <property type="entry name" value="SMB_2"/>
    <property type="match status" value="1"/>
</dbReference>
<evidence type="ECO:0000256" key="5">
    <source>
        <dbReference type="ARBA" id="ARBA00023157"/>
    </source>
</evidence>
<proteinExistence type="predicted"/>
<keyword evidence="2" id="KW-0964">Secreted</keyword>
<dbReference type="AlphaFoldDB" id="A0A670Z491"/>
<evidence type="ECO:0000256" key="6">
    <source>
        <dbReference type="ARBA" id="ARBA00023180"/>
    </source>
</evidence>
<feature type="repeat" description="Hemopexin" evidence="7">
    <location>
        <begin position="143"/>
        <end position="187"/>
    </location>
</feature>
<evidence type="ECO:0000256" key="2">
    <source>
        <dbReference type="ARBA" id="ARBA00022525"/>
    </source>
</evidence>
<dbReference type="Pfam" id="PF01033">
    <property type="entry name" value="Somatomedin_B"/>
    <property type="match status" value="1"/>
</dbReference>
<dbReference type="Ensembl" id="ENSPTXT00000017128.1">
    <property type="protein sequence ID" value="ENSPTXP00000016618.1"/>
    <property type="gene ID" value="ENSPTXG00000011469.1"/>
</dbReference>
<dbReference type="GO" id="GO:0030195">
    <property type="term" value="P:negative regulation of blood coagulation"/>
    <property type="evidence" value="ECO:0007669"/>
    <property type="project" value="Ensembl"/>
</dbReference>
<evidence type="ECO:0000256" key="4">
    <source>
        <dbReference type="ARBA" id="ARBA00022737"/>
    </source>
</evidence>
<keyword evidence="6" id="KW-0325">Glycoprotein</keyword>
<dbReference type="SMART" id="SM00201">
    <property type="entry name" value="SO"/>
    <property type="match status" value="1"/>
</dbReference>
<accession>A0A670Z491</accession>
<dbReference type="PRINTS" id="PR00022">
    <property type="entry name" value="SOMATOMEDINB"/>
</dbReference>
<feature type="compositionally biased region" description="Low complexity" evidence="8">
    <location>
        <begin position="387"/>
        <end position="398"/>
    </location>
</feature>
<keyword evidence="4" id="KW-0677">Repeat</keyword>
<dbReference type="GO" id="GO:1904090">
    <property type="term" value="C:peptidase inhibitor complex"/>
    <property type="evidence" value="ECO:0007669"/>
    <property type="project" value="Ensembl"/>
</dbReference>
<dbReference type="PROSITE" id="PS51642">
    <property type="entry name" value="HEMOPEXIN_2"/>
    <property type="match status" value="2"/>
</dbReference>
<dbReference type="GO" id="GO:0048709">
    <property type="term" value="P:oligodendrocyte differentiation"/>
    <property type="evidence" value="ECO:0007669"/>
    <property type="project" value="Ensembl"/>
</dbReference>
<dbReference type="InterPro" id="IPR018487">
    <property type="entry name" value="Hemopexin-like_repeat"/>
</dbReference>
<dbReference type="InterPro" id="IPR000585">
    <property type="entry name" value="Hemopexin-like_dom"/>
</dbReference>
<dbReference type="Gene3D" id="4.10.410.20">
    <property type="match status" value="1"/>
</dbReference>
<feature type="compositionally biased region" description="Low complexity" evidence="8">
    <location>
        <begin position="298"/>
        <end position="329"/>
    </location>
</feature>
<feature type="signal peptide" evidence="9">
    <location>
        <begin position="1"/>
        <end position="18"/>
    </location>
</feature>
<dbReference type="GO" id="GO:0030247">
    <property type="term" value="F:polysaccharide binding"/>
    <property type="evidence" value="ECO:0007669"/>
    <property type="project" value="InterPro"/>
</dbReference>
<dbReference type="GO" id="GO:0030198">
    <property type="term" value="P:extracellular matrix organization"/>
    <property type="evidence" value="ECO:0007669"/>
    <property type="project" value="Ensembl"/>
</dbReference>
<keyword evidence="5" id="KW-1015">Disulfide bond</keyword>
<dbReference type="InterPro" id="IPR051298">
    <property type="entry name" value="Heme_transport/Cell_adhesion"/>
</dbReference>
<comment type="subcellular location">
    <subcellularLocation>
        <location evidence="1">Secreted</location>
    </subcellularLocation>
</comment>
<evidence type="ECO:0000256" key="8">
    <source>
        <dbReference type="SAM" id="MobiDB-lite"/>
    </source>
</evidence>
<keyword evidence="3 9" id="KW-0732">Signal</keyword>
<evidence type="ECO:0000256" key="3">
    <source>
        <dbReference type="ARBA" id="ARBA00022729"/>
    </source>
</evidence>
<evidence type="ECO:0000259" key="10">
    <source>
        <dbReference type="PROSITE" id="PS50958"/>
    </source>
</evidence>
<dbReference type="GO" id="GO:0006955">
    <property type="term" value="P:immune response"/>
    <property type="evidence" value="ECO:0007669"/>
    <property type="project" value="InterPro"/>
</dbReference>
<dbReference type="InterPro" id="IPR036024">
    <property type="entry name" value="Somatomedin_B-like_dom_sf"/>
</dbReference>
<dbReference type="PANTHER" id="PTHR22917">
    <property type="entry name" value="HEMOPEXIN DOMAIN-CONTAINING PROTEIN"/>
    <property type="match status" value="1"/>
</dbReference>
<reference evidence="11" key="1">
    <citation type="submission" date="2025-08" db="UniProtKB">
        <authorList>
            <consortium name="Ensembl"/>
        </authorList>
    </citation>
    <scope>IDENTIFICATION</scope>
</reference>
<dbReference type="GO" id="GO:0098637">
    <property type="term" value="C:protein complex involved in cell-matrix adhesion"/>
    <property type="evidence" value="ECO:0007669"/>
    <property type="project" value="Ensembl"/>
</dbReference>
<feature type="chain" id="PRO_5025333296" evidence="9">
    <location>
        <begin position="19"/>
        <end position="519"/>
    </location>
</feature>
<dbReference type="OMA" id="WTCAANA"/>
<dbReference type="GO" id="GO:0010811">
    <property type="term" value="P:positive regulation of cell-substrate adhesion"/>
    <property type="evidence" value="ECO:0007669"/>
    <property type="project" value="Ensembl"/>
</dbReference>
<sequence length="519" mass="53698">MDLLPLALLLGCFCGTFAAEESCEGRCDKGFDSLKKCQCDDLCLYYQSCCGDYASICKTKVTRGDVFLQPEDDYQDYYDVANATVGPPSTPETTGTPVDEQAWTEDYAWTEGLPGHTEETPWSPTDAPPLPGPEEGEESLCSGEPFDAFTSLKNGSIFAFRGLYLYELDEKSARPGYPKLIRDVWGIDGPIDAAFTRVNCQGKTYLFQGSRYWRFDEGRLDADYPRNISEGFEGVPDDLDAALALPAENYLGRERVYFFKGARGGGGGGAGGGGGLPRGRAALLTRPGLSGPQGAGTGPTTSPTSPAAPSASRRAPRWSSTTTRCCSTTAGRRPSACSSGPPGQVRPAERASPPATGAGCPPGWTPPCWAGSTWRRAPPGRPPAAGPPAAATARSTSAGSGGAAGTRCPAGSRCPGAARSPRTATGCSPPASPSRAPISSWTTSTTGSTCTRGGWTGPTPGTPAPSPNTGWAAPRRTCCESGGPGASGPADRTNKASLPPRQSVRLCLLGRGGGAGAPS</sequence>
<dbReference type="GO" id="GO:2001046">
    <property type="term" value="P:positive regulation of integrin-mediated signaling pathway"/>
    <property type="evidence" value="ECO:0007669"/>
    <property type="project" value="Ensembl"/>
</dbReference>
<dbReference type="GO" id="GO:0005615">
    <property type="term" value="C:extracellular space"/>
    <property type="evidence" value="ECO:0007669"/>
    <property type="project" value="Ensembl"/>
</dbReference>
<dbReference type="GO" id="GO:0048260">
    <property type="term" value="P:positive regulation of receptor-mediated endocytosis"/>
    <property type="evidence" value="ECO:0007669"/>
    <property type="project" value="Ensembl"/>
</dbReference>
<dbReference type="SUPFAM" id="SSF50923">
    <property type="entry name" value="Hemopexin-like domain"/>
    <property type="match status" value="1"/>
</dbReference>
<evidence type="ECO:0000256" key="7">
    <source>
        <dbReference type="PROSITE-ProRule" id="PRU01011"/>
    </source>
</evidence>
<evidence type="ECO:0000256" key="1">
    <source>
        <dbReference type="ARBA" id="ARBA00004613"/>
    </source>
</evidence>
<feature type="region of interest" description="Disordered" evidence="8">
    <location>
        <begin position="113"/>
        <end position="143"/>
    </location>
</feature>
<feature type="compositionally biased region" description="Low complexity" evidence="8">
    <location>
        <begin position="433"/>
        <end position="459"/>
    </location>
</feature>
<feature type="compositionally biased region" description="Gly residues" evidence="8">
    <location>
        <begin position="510"/>
        <end position="519"/>
    </location>
</feature>
<dbReference type="CDD" id="cd00094">
    <property type="entry name" value="HX"/>
    <property type="match status" value="1"/>
</dbReference>
<evidence type="ECO:0000313" key="12">
    <source>
        <dbReference type="Proteomes" id="UP000472273"/>
    </source>
</evidence>
<dbReference type="GO" id="GO:0005044">
    <property type="term" value="F:scavenger receptor activity"/>
    <property type="evidence" value="ECO:0007669"/>
    <property type="project" value="InterPro"/>
</dbReference>
<dbReference type="GO" id="GO:0005783">
    <property type="term" value="C:endoplasmic reticulum"/>
    <property type="evidence" value="ECO:0007669"/>
    <property type="project" value="Ensembl"/>
</dbReference>
<feature type="region of interest" description="Disordered" evidence="8">
    <location>
        <begin position="264"/>
        <end position="519"/>
    </location>
</feature>
<dbReference type="GO" id="GO:0007229">
    <property type="term" value="P:integrin-mediated signaling pathway"/>
    <property type="evidence" value="ECO:0007669"/>
    <property type="project" value="Ensembl"/>
</dbReference>
<dbReference type="GeneTree" id="ENSGT00530000063751"/>
<dbReference type="GO" id="GO:1900748">
    <property type="term" value="P:positive regulation of vascular endothelial growth factor signaling pathway"/>
    <property type="evidence" value="ECO:0007669"/>
    <property type="project" value="Ensembl"/>
</dbReference>
<feature type="domain" description="SMB" evidence="10">
    <location>
        <begin position="19"/>
        <end position="62"/>
    </location>
</feature>
<dbReference type="Proteomes" id="UP000472273">
    <property type="component" value="Unplaced"/>
</dbReference>
<dbReference type="GO" id="GO:0014911">
    <property type="term" value="P:positive regulation of smooth muscle cell migration"/>
    <property type="evidence" value="ECO:0007669"/>
    <property type="project" value="Ensembl"/>
</dbReference>
<dbReference type="GO" id="GO:0005178">
    <property type="term" value="F:integrin binding"/>
    <property type="evidence" value="ECO:0007669"/>
    <property type="project" value="Ensembl"/>
</dbReference>
<evidence type="ECO:0000313" key="11">
    <source>
        <dbReference type="Ensembl" id="ENSPTXP00000016618.1"/>
    </source>
</evidence>
<dbReference type="InterPro" id="IPR001212">
    <property type="entry name" value="Somatomedin_B_dom"/>
</dbReference>
<dbReference type="PANTHER" id="PTHR22917:SF3">
    <property type="entry name" value="VITRONECTIN"/>
    <property type="match status" value="1"/>
</dbReference>
<dbReference type="GO" id="GO:0016477">
    <property type="term" value="P:cell migration"/>
    <property type="evidence" value="ECO:0007669"/>
    <property type="project" value="Ensembl"/>
</dbReference>
<dbReference type="GO" id="GO:0031012">
    <property type="term" value="C:extracellular matrix"/>
    <property type="evidence" value="ECO:0007669"/>
    <property type="project" value="Ensembl"/>
</dbReference>
<dbReference type="Gene3D" id="2.110.10.10">
    <property type="entry name" value="Hemopexin-like domain"/>
    <property type="match status" value="1"/>
</dbReference>
<reference evidence="11" key="2">
    <citation type="submission" date="2025-09" db="UniProtKB">
        <authorList>
            <consortium name="Ensembl"/>
        </authorList>
    </citation>
    <scope>IDENTIFICATION</scope>
</reference>
<organism evidence="11 12">
    <name type="scientific">Pseudonaja textilis</name>
    <name type="common">Eastern brown snake</name>
    <dbReference type="NCBI Taxonomy" id="8673"/>
    <lineage>
        <taxon>Eukaryota</taxon>
        <taxon>Metazoa</taxon>
        <taxon>Chordata</taxon>
        <taxon>Craniata</taxon>
        <taxon>Vertebrata</taxon>
        <taxon>Euteleostomi</taxon>
        <taxon>Lepidosauria</taxon>
        <taxon>Squamata</taxon>
        <taxon>Bifurcata</taxon>
        <taxon>Unidentata</taxon>
        <taxon>Episquamata</taxon>
        <taxon>Toxicofera</taxon>
        <taxon>Serpentes</taxon>
        <taxon>Colubroidea</taxon>
        <taxon>Elapidae</taxon>
        <taxon>Hydrophiinae</taxon>
        <taxon>Pseudonaja</taxon>
    </lineage>
</organism>
<keyword evidence="12" id="KW-1185">Reference proteome</keyword>
<dbReference type="Pfam" id="PF00045">
    <property type="entry name" value="Hemopexin"/>
    <property type="match status" value="2"/>
</dbReference>